<keyword evidence="10" id="KW-1185">Reference proteome</keyword>
<evidence type="ECO:0000256" key="2">
    <source>
        <dbReference type="ARBA" id="ARBA00022694"/>
    </source>
</evidence>
<dbReference type="PANTHER" id="PTHR33992">
    <property type="entry name" value="RIBONUCLEASE P PROTEIN COMPONENT"/>
    <property type="match status" value="1"/>
</dbReference>
<dbReference type="Gene3D" id="3.30.230.10">
    <property type="match status" value="1"/>
</dbReference>
<evidence type="ECO:0000256" key="6">
    <source>
        <dbReference type="ARBA" id="ARBA00022884"/>
    </source>
</evidence>
<comment type="similarity">
    <text evidence="7">Belongs to the RnpA family.</text>
</comment>
<evidence type="ECO:0000256" key="7">
    <source>
        <dbReference type="HAMAP-Rule" id="MF_00227"/>
    </source>
</evidence>
<dbReference type="GO" id="GO:0001682">
    <property type="term" value="P:tRNA 5'-leader removal"/>
    <property type="evidence" value="ECO:0007669"/>
    <property type="project" value="UniProtKB-UniRule"/>
</dbReference>
<dbReference type="GO" id="GO:0030677">
    <property type="term" value="C:ribonuclease P complex"/>
    <property type="evidence" value="ECO:0007669"/>
    <property type="project" value="TreeGrafter"/>
</dbReference>
<dbReference type="Proteomes" id="UP000215196">
    <property type="component" value="Chromosome 1"/>
</dbReference>
<dbReference type="RefSeq" id="WP_095071901.1">
    <property type="nucleotide sequence ID" value="NZ_LT906465.1"/>
</dbReference>
<dbReference type="InterPro" id="IPR000100">
    <property type="entry name" value="RNase_P"/>
</dbReference>
<dbReference type="GO" id="GO:0042781">
    <property type="term" value="F:3'-tRNA processing endoribonuclease activity"/>
    <property type="evidence" value="ECO:0007669"/>
    <property type="project" value="TreeGrafter"/>
</dbReference>
<dbReference type="SUPFAM" id="SSF54211">
    <property type="entry name" value="Ribosomal protein S5 domain 2-like"/>
    <property type="match status" value="1"/>
</dbReference>
<dbReference type="InterPro" id="IPR020568">
    <property type="entry name" value="Ribosomal_Su5_D2-typ_SF"/>
</dbReference>
<dbReference type="KEGG" id="ctak:4412677_01467"/>
<dbReference type="InterPro" id="IPR020539">
    <property type="entry name" value="RNase_P_CS"/>
</dbReference>
<accession>A0A239XGB8</accession>
<evidence type="ECO:0000313" key="9">
    <source>
        <dbReference type="EMBL" id="SNV45008.1"/>
    </source>
</evidence>
<evidence type="ECO:0000256" key="1">
    <source>
        <dbReference type="ARBA" id="ARBA00002663"/>
    </source>
</evidence>
<keyword evidence="6 7" id="KW-0694">RNA-binding</keyword>
<dbReference type="GO" id="GO:0004526">
    <property type="term" value="F:ribonuclease P activity"/>
    <property type="evidence" value="ECO:0007669"/>
    <property type="project" value="UniProtKB-UniRule"/>
</dbReference>
<dbReference type="PROSITE" id="PS00648">
    <property type="entry name" value="RIBONUCLEASE_P"/>
    <property type="match status" value="1"/>
</dbReference>
<protein>
    <recommendedName>
        <fullName evidence="7 8">Ribonuclease P protein component</fullName>
        <shortName evidence="7">RNase P protein</shortName>
        <shortName evidence="7">RNaseP protein</shortName>
        <ecNumber evidence="7 8">3.1.26.5</ecNumber>
    </recommendedName>
    <alternativeName>
        <fullName evidence="7">Protein C5</fullName>
    </alternativeName>
</protein>
<proteinExistence type="inferred from homology"/>
<dbReference type="AlphaFoldDB" id="A0A239XGB8"/>
<dbReference type="HAMAP" id="MF_00227">
    <property type="entry name" value="RNase_P"/>
    <property type="match status" value="1"/>
</dbReference>
<dbReference type="InterPro" id="IPR014721">
    <property type="entry name" value="Ribsml_uS5_D2-typ_fold_subgr"/>
</dbReference>
<keyword evidence="3 7" id="KW-0540">Nuclease</keyword>
<comment type="subunit">
    <text evidence="7">Consists of a catalytic RNA component (M1 or rnpB) and a protein subunit.</text>
</comment>
<dbReference type="GO" id="GO:0000049">
    <property type="term" value="F:tRNA binding"/>
    <property type="evidence" value="ECO:0007669"/>
    <property type="project" value="UniProtKB-UniRule"/>
</dbReference>
<dbReference type="EMBL" id="LT906465">
    <property type="protein sequence ID" value="SNV45008.1"/>
    <property type="molecule type" value="Genomic_DNA"/>
</dbReference>
<reference evidence="9 10" key="1">
    <citation type="submission" date="2017-06" db="EMBL/GenBank/DDBJ databases">
        <authorList>
            <consortium name="Pathogen Informatics"/>
        </authorList>
    </citation>
    <scope>NUCLEOTIDE SEQUENCE [LARGE SCALE GENOMIC DNA]</scope>
    <source>
        <strain evidence="9 10">NCTC13490</strain>
    </source>
</reference>
<dbReference type="Pfam" id="PF00825">
    <property type="entry name" value="Ribonuclease_P"/>
    <property type="match status" value="1"/>
</dbReference>
<gene>
    <name evidence="7 9" type="primary">rnpA</name>
    <name evidence="9" type="ORF">SAMEA4412677_01467</name>
</gene>
<evidence type="ECO:0000256" key="5">
    <source>
        <dbReference type="ARBA" id="ARBA00022801"/>
    </source>
</evidence>
<evidence type="ECO:0000256" key="3">
    <source>
        <dbReference type="ARBA" id="ARBA00022722"/>
    </source>
</evidence>
<name>A0A239XGB8_9FLAO</name>
<keyword evidence="5 7" id="KW-0378">Hydrolase</keyword>
<dbReference type="EC" id="3.1.26.5" evidence="7 8"/>
<keyword evidence="2 7" id="KW-0819">tRNA processing</keyword>
<evidence type="ECO:0000256" key="8">
    <source>
        <dbReference type="NCBIfam" id="TIGR00188"/>
    </source>
</evidence>
<organism evidence="9 10">
    <name type="scientific">Chryseobacterium taklimakanense</name>
    <dbReference type="NCBI Taxonomy" id="536441"/>
    <lineage>
        <taxon>Bacteria</taxon>
        <taxon>Pseudomonadati</taxon>
        <taxon>Bacteroidota</taxon>
        <taxon>Flavobacteriia</taxon>
        <taxon>Flavobacteriales</taxon>
        <taxon>Weeksellaceae</taxon>
        <taxon>Chryseobacterium group</taxon>
        <taxon>Chryseobacterium</taxon>
    </lineage>
</organism>
<sequence length="119" mass="14095">MKKYGYATHEKLKQKKEISFLFEKGKWRSFGSIRIISVKDDSILNQKVGVSVSKRNFKKAVDRNRIKRLLREAYRLNKNVFTDCFGTHSLSMLFWASKDMPEHFNDVQKDFLNLCKSKK</sequence>
<evidence type="ECO:0000313" key="10">
    <source>
        <dbReference type="Proteomes" id="UP000215196"/>
    </source>
</evidence>
<comment type="catalytic activity">
    <reaction evidence="7">
        <text>Endonucleolytic cleavage of RNA, removing 5'-extranucleotides from tRNA precursor.</text>
        <dbReference type="EC" id="3.1.26.5"/>
    </reaction>
</comment>
<evidence type="ECO:0000256" key="4">
    <source>
        <dbReference type="ARBA" id="ARBA00022759"/>
    </source>
</evidence>
<comment type="function">
    <text evidence="1 7">RNaseP catalyzes the removal of the 5'-leader sequence from pre-tRNA to produce the mature 5'-terminus. It can also cleave other RNA substrates such as 4.5S RNA. The protein component plays an auxiliary but essential role in vivo by binding to the 5'-leader sequence and broadening the substrate specificity of the ribozyme.</text>
</comment>
<keyword evidence="4 7" id="KW-0255">Endonuclease</keyword>
<dbReference type="NCBIfam" id="TIGR00188">
    <property type="entry name" value="rnpA"/>
    <property type="match status" value="1"/>
</dbReference>
<dbReference type="PANTHER" id="PTHR33992:SF1">
    <property type="entry name" value="RIBONUCLEASE P PROTEIN COMPONENT"/>
    <property type="match status" value="1"/>
</dbReference>